<comment type="caution">
    <text evidence="1">The sequence shown here is derived from an EMBL/GenBank/DDBJ whole genome shotgun (WGS) entry which is preliminary data.</text>
</comment>
<evidence type="ECO:0000313" key="2">
    <source>
        <dbReference type="Proteomes" id="UP000076154"/>
    </source>
</evidence>
<accession>A0A369J8Z7</accession>
<keyword evidence="2" id="KW-1185">Reference proteome</keyword>
<dbReference type="AlphaFoldDB" id="A0A369J8Z7"/>
<evidence type="ECO:0000313" key="1">
    <source>
        <dbReference type="EMBL" id="RDB17670.1"/>
    </source>
</evidence>
<gene>
    <name evidence="1" type="ORF">Hypma_001274</name>
</gene>
<proteinExistence type="predicted"/>
<reference evidence="1" key="1">
    <citation type="submission" date="2018-04" db="EMBL/GenBank/DDBJ databases">
        <title>Whole genome sequencing of Hypsizygus marmoreus.</title>
        <authorList>
            <person name="Choi I.-G."/>
            <person name="Min B."/>
            <person name="Kim J.-G."/>
            <person name="Kim S."/>
            <person name="Oh Y.-L."/>
            <person name="Kong W.-S."/>
            <person name="Park H."/>
            <person name="Jeong J."/>
            <person name="Song E.-S."/>
        </authorList>
    </citation>
    <scope>NUCLEOTIDE SEQUENCE [LARGE SCALE GENOMIC DNA]</scope>
    <source>
        <strain evidence="1">51987-8</strain>
    </source>
</reference>
<organism evidence="1 2">
    <name type="scientific">Hypsizygus marmoreus</name>
    <name type="common">White beech mushroom</name>
    <name type="synonym">Agaricus marmoreus</name>
    <dbReference type="NCBI Taxonomy" id="39966"/>
    <lineage>
        <taxon>Eukaryota</taxon>
        <taxon>Fungi</taxon>
        <taxon>Dikarya</taxon>
        <taxon>Basidiomycota</taxon>
        <taxon>Agaricomycotina</taxon>
        <taxon>Agaricomycetes</taxon>
        <taxon>Agaricomycetidae</taxon>
        <taxon>Agaricales</taxon>
        <taxon>Tricholomatineae</taxon>
        <taxon>Lyophyllaceae</taxon>
        <taxon>Hypsizygus</taxon>
    </lineage>
</organism>
<protein>
    <submittedName>
        <fullName evidence="1">Uncharacterized protein</fullName>
    </submittedName>
</protein>
<name>A0A369J8Z7_HYPMA</name>
<dbReference type="Proteomes" id="UP000076154">
    <property type="component" value="Unassembled WGS sequence"/>
</dbReference>
<sequence length="119" mass="13832">MIDNAWYMSWLQLDGAKDQLSQHFSIPSIRFIYSLFADLILQIALSNENESSRALIITVDIYWYMLSRAFNMMPHLRITVLHGDADWQRLKGRQRRDITALATDGVHDLYVPSSSIPQF</sequence>
<dbReference type="EMBL" id="LUEZ02000110">
    <property type="protein sequence ID" value="RDB17670.1"/>
    <property type="molecule type" value="Genomic_DNA"/>
</dbReference>
<dbReference type="InParanoid" id="A0A369J8Z7"/>